<dbReference type="EMBL" id="CM029043">
    <property type="protein sequence ID" value="KAG2610885.1"/>
    <property type="molecule type" value="Genomic_DNA"/>
</dbReference>
<sequence length="250" mass="28681">MEEKLKPRTTSHPDRVLMRELALKFSESRGRVGTTPVTPKQVLNWFRYRRYYKSNKKAAATKAPPPATGIQAGQQGRELTVIGPVRRQDAGSSSTGNNPRLGDPTSYEAKKSACDGAWYDVDDFLTRRLGESGDLEVMVHYSRFEVEEAEWINARTSLRQRSLPCNTKECEAVKPRDTVLCYKLSEQSGRYDAIVDRIIRKVHDSGAPCDCRFLVRYVHDRSEEYVALRKLCLRPEMLRAWHEQQNETNN</sequence>
<dbReference type="GO" id="GO:0003682">
    <property type="term" value="F:chromatin binding"/>
    <property type="evidence" value="ECO:0007669"/>
    <property type="project" value="InterPro"/>
</dbReference>
<dbReference type="Gene3D" id="2.40.50.40">
    <property type="match status" value="1"/>
</dbReference>
<dbReference type="Pfam" id="PF16719">
    <property type="entry name" value="SAWADEE"/>
    <property type="match status" value="1"/>
</dbReference>
<dbReference type="Proteomes" id="UP000823388">
    <property type="component" value="Chromosome 4K"/>
</dbReference>
<dbReference type="PANTHER" id="PTHR33827:SF6">
    <property type="entry name" value="HOMEODOMAIN-LIKE TRANSCRIPTION FACTOR SUPERFAMILY PROTEIN-RELATED"/>
    <property type="match status" value="1"/>
</dbReference>
<protein>
    <recommendedName>
        <fullName evidence="2">SAWADEE domain-containing protein</fullName>
    </recommendedName>
</protein>
<dbReference type="Gene3D" id="2.30.30.140">
    <property type="match status" value="1"/>
</dbReference>
<evidence type="ECO:0000313" key="3">
    <source>
        <dbReference type="EMBL" id="KAG2610885.1"/>
    </source>
</evidence>
<gene>
    <name evidence="3" type="ORF">PVAP13_4KG220405</name>
</gene>
<feature type="region of interest" description="Disordered" evidence="1">
    <location>
        <begin position="57"/>
        <end position="76"/>
    </location>
</feature>
<feature type="domain" description="SAWADEE" evidence="2">
    <location>
        <begin position="111"/>
        <end position="232"/>
    </location>
</feature>
<proteinExistence type="predicted"/>
<evidence type="ECO:0000256" key="1">
    <source>
        <dbReference type="SAM" id="MobiDB-lite"/>
    </source>
</evidence>
<dbReference type="PANTHER" id="PTHR33827">
    <property type="entry name" value="PROTEIN SAWADEE HOMEODOMAIN HOMOLOG 2"/>
    <property type="match status" value="1"/>
</dbReference>
<evidence type="ECO:0000259" key="2">
    <source>
        <dbReference type="Pfam" id="PF16719"/>
    </source>
</evidence>
<evidence type="ECO:0000313" key="4">
    <source>
        <dbReference type="Proteomes" id="UP000823388"/>
    </source>
</evidence>
<accession>A0A8T0TPA1</accession>
<organism evidence="3 4">
    <name type="scientific">Panicum virgatum</name>
    <name type="common">Blackwell switchgrass</name>
    <dbReference type="NCBI Taxonomy" id="38727"/>
    <lineage>
        <taxon>Eukaryota</taxon>
        <taxon>Viridiplantae</taxon>
        <taxon>Streptophyta</taxon>
        <taxon>Embryophyta</taxon>
        <taxon>Tracheophyta</taxon>
        <taxon>Spermatophyta</taxon>
        <taxon>Magnoliopsida</taxon>
        <taxon>Liliopsida</taxon>
        <taxon>Poales</taxon>
        <taxon>Poaceae</taxon>
        <taxon>PACMAD clade</taxon>
        <taxon>Panicoideae</taxon>
        <taxon>Panicodae</taxon>
        <taxon>Paniceae</taxon>
        <taxon>Panicinae</taxon>
        <taxon>Panicum</taxon>
        <taxon>Panicum sect. Hiantes</taxon>
    </lineage>
</organism>
<dbReference type="AlphaFoldDB" id="A0A8T0TPA1"/>
<feature type="region of interest" description="Disordered" evidence="1">
    <location>
        <begin position="87"/>
        <end position="106"/>
    </location>
</feature>
<name>A0A8T0TPA1_PANVG</name>
<dbReference type="InterPro" id="IPR039276">
    <property type="entry name" value="SHH1/2"/>
</dbReference>
<dbReference type="InterPro" id="IPR032001">
    <property type="entry name" value="SAWADEE_dom"/>
</dbReference>
<reference evidence="3" key="1">
    <citation type="submission" date="2020-05" db="EMBL/GenBank/DDBJ databases">
        <title>WGS assembly of Panicum virgatum.</title>
        <authorList>
            <person name="Lovell J.T."/>
            <person name="Jenkins J."/>
            <person name="Shu S."/>
            <person name="Juenger T.E."/>
            <person name="Schmutz J."/>
        </authorList>
    </citation>
    <scope>NUCLEOTIDE SEQUENCE</scope>
    <source>
        <strain evidence="3">AP13</strain>
    </source>
</reference>
<comment type="caution">
    <text evidence="3">The sequence shown here is derived from an EMBL/GenBank/DDBJ whole genome shotgun (WGS) entry which is preliminary data.</text>
</comment>
<keyword evidence="4" id="KW-1185">Reference proteome</keyword>